<sequence>MGGPEKEVVDGALGAQEGAQQQQEDPEKKKREEKKAEAAKAPAPPSKKSEQKAKKAAAAASNEADAVDPFTPPGEKKLLAPEMAKSYNPKAVEAS</sequence>
<organism evidence="2 3">
    <name type="scientific">Sphagnum jensenii</name>
    <dbReference type="NCBI Taxonomy" id="128206"/>
    <lineage>
        <taxon>Eukaryota</taxon>
        <taxon>Viridiplantae</taxon>
        <taxon>Streptophyta</taxon>
        <taxon>Embryophyta</taxon>
        <taxon>Bryophyta</taxon>
        <taxon>Sphagnophytina</taxon>
        <taxon>Sphagnopsida</taxon>
        <taxon>Sphagnales</taxon>
        <taxon>Sphagnaceae</taxon>
        <taxon>Sphagnum</taxon>
    </lineage>
</organism>
<accession>A0ABP1AGD8</accession>
<reference evidence="2" key="1">
    <citation type="submission" date="2024-03" db="EMBL/GenBank/DDBJ databases">
        <authorList>
            <consortium name="ELIXIR-Norway"/>
            <consortium name="Elixir Norway"/>
        </authorList>
    </citation>
    <scope>NUCLEOTIDE SEQUENCE</scope>
</reference>
<feature type="compositionally biased region" description="Low complexity" evidence="1">
    <location>
        <begin position="14"/>
        <end position="23"/>
    </location>
</feature>
<protein>
    <submittedName>
        <fullName evidence="2">Uncharacterized protein</fullName>
    </submittedName>
</protein>
<proteinExistence type="predicted"/>
<evidence type="ECO:0000256" key="1">
    <source>
        <dbReference type="SAM" id="MobiDB-lite"/>
    </source>
</evidence>
<feature type="compositionally biased region" description="Basic and acidic residues" evidence="1">
    <location>
        <begin position="25"/>
        <end position="38"/>
    </location>
</feature>
<evidence type="ECO:0000313" key="2">
    <source>
        <dbReference type="EMBL" id="CAK9861538.1"/>
    </source>
</evidence>
<dbReference type="Proteomes" id="UP001497522">
    <property type="component" value="Chromosome 12"/>
</dbReference>
<feature type="compositionally biased region" description="Low complexity" evidence="1">
    <location>
        <begin position="56"/>
        <end position="69"/>
    </location>
</feature>
<keyword evidence="3" id="KW-1185">Reference proteome</keyword>
<gene>
    <name evidence="2" type="ORF">CSSPJE1EN2_LOCUS4533</name>
</gene>
<feature type="region of interest" description="Disordered" evidence="1">
    <location>
        <begin position="1"/>
        <end position="95"/>
    </location>
</feature>
<dbReference type="EMBL" id="OZ023713">
    <property type="protein sequence ID" value="CAK9861538.1"/>
    <property type="molecule type" value="Genomic_DNA"/>
</dbReference>
<name>A0ABP1AGD8_9BRYO</name>
<evidence type="ECO:0000313" key="3">
    <source>
        <dbReference type="Proteomes" id="UP001497522"/>
    </source>
</evidence>